<dbReference type="GO" id="GO:0016020">
    <property type="term" value="C:membrane"/>
    <property type="evidence" value="ECO:0007669"/>
    <property type="project" value="UniProtKB-SubCell"/>
</dbReference>
<dbReference type="EnsemblPlants" id="EMT03918">
    <property type="protein sequence ID" value="EMT03918"/>
    <property type="gene ID" value="F775_19435"/>
</dbReference>
<dbReference type="AlphaFoldDB" id="M8BB05"/>
<dbReference type="PANTHER" id="PTHR45631">
    <property type="entry name" value="OS07G0107800 PROTEIN-RELATED"/>
    <property type="match status" value="1"/>
</dbReference>
<evidence type="ECO:0000256" key="1">
    <source>
        <dbReference type="ARBA" id="ARBA00004167"/>
    </source>
</evidence>
<accession>M8BB05</accession>
<dbReference type="InterPro" id="IPR024788">
    <property type="entry name" value="Malectin-like_Carb-bd_dom"/>
</dbReference>
<protein>
    <recommendedName>
        <fullName evidence="2">Malectin-like domain-containing protein</fullName>
    </recommendedName>
</protein>
<proteinExistence type="predicted"/>
<name>M8BB05_AEGTA</name>
<comment type="subcellular location">
    <subcellularLocation>
        <location evidence="1">Membrane</location>
        <topology evidence="1">Single-pass membrane protein</topology>
    </subcellularLocation>
</comment>
<evidence type="ECO:0000259" key="2">
    <source>
        <dbReference type="Pfam" id="PF12819"/>
    </source>
</evidence>
<evidence type="ECO:0000313" key="3">
    <source>
        <dbReference type="EnsemblPlants" id="EMT03918"/>
    </source>
</evidence>
<sequence>MASTPWLLLFCLAAAAASSRVLQARAQPDNKDCGFPGTTSYVDSTTELSYAPDAAFIDAGSNHNISVEYMKPQSLLSKRYHDLRRFPDGTRNCYTLRSLVPGLKYLIRATFLYGNYDGLNGMPLFDLHIGVNF</sequence>
<dbReference type="Pfam" id="PF12819">
    <property type="entry name" value="Malectin_like"/>
    <property type="match status" value="1"/>
</dbReference>
<reference evidence="3" key="1">
    <citation type="submission" date="2015-06" db="UniProtKB">
        <authorList>
            <consortium name="EnsemblPlants"/>
        </authorList>
    </citation>
    <scope>IDENTIFICATION</scope>
</reference>
<feature type="domain" description="Malectin-like" evidence="2">
    <location>
        <begin position="32"/>
        <end position="133"/>
    </location>
</feature>
<organism evidence="3">
    <name type="scientific">Aegilops tauschii</name>
    <name type="common">Tausch's goatgrass</name>
    <name type="synonym">Aegilops squarrosa</name>
    <dbReference type="NCBI Taxonomy" id="37682"/>
    <lineage>
        <taxon>Eukaryota</taxon>
        <taxon>Viridiplantae</taxon>
        <taxon>Streptophyta</taxon>
        <taxon>Embryophyta</taxon>
        <taxon>Tracheophyta</taxon>
        <taxon>Spermatophyta</taxon>
        <taxon>Magnoliopsida</taxon>
        <taxon>Liliopsida</taxon>
        <taxon>Poales</taxon>
        <taxon>Poaceae</taxon>
        <taxon>BOP clade</taxon>
        <taxon>Pooideae</taxon>
        <taxon>Triticodae</taxon>
        <taxon>Triticeae</taxon>
        <taxon>Triticinae</taxon>
        <taxon>Aegilops</taxon>
    </lineage>
</organism>
<dbReference type="PANTHER" id="PTHR45631:SF165">
    <property type="entry name" value="PROTEIN KINASE DOMAIN-CONTAINING PROTEIN"/>
    <property type="match status" value="1"/>
</dbReference>